<evidence type="ECO:0000256" key="5">
    <source>
        <dbReference type="SAM" id="MobiDB-lite"/>
    </source>
</evidence>
<evidence type="ECO:0000256" key="3">
    <source>
        <dbReference type="ARBA" id="ARBA00022640"/>
    </source>
</evidence>
<dbReference type="Proteomes" id="UP000504607">
    <property type="component" value="Unplaced"/>
</dbReference>
<evidence type="ECO:0000256" key="1">
    <source>
        <dbReference type="ARBA" id="ARBA00004229"/>
    </source>
</evidence>
<evidence type="ECO:0000256" key="2">
    <source>
        <dbReference type="ARBA" id="ARBA00022528"/>
    </source>
</evidence>
<reference evidence="8 9" key="1">
    <citation type="submission" date="2025-04" db="UniProtKB">
        <authorList>
            <consortium name="RefSeq"/>
        </authorList>
    </citation>
    <scope>IDENTIFICATION</scope>
</reference>
<dbReference type="FunFam" id="3.40.50.720:FF:000499">
    <property type="entry name" value="Protein TIC 62, chloroplastic"/>
    <property type="match status" value="1"/>
</dbReference>
<dbReference type="InterPro" id="IPR016040">
    <property type="entry name" value="NAD(P)-bd_dom"/>
</dbReference>
<accession>A0A6I9QDG2</accession>
<dbReference type="OrthoDB" id="419598at2759"/>
<keyword evidence="3" id="KW-0934">Plastid</keyword>
<dbReference type="InterPro" id="IPR036291">
    <property type="entry name" value="NAD(P)-bd_dom_sf"/>
</dbReference>
<keyword evidence="4" id="KW-0809">Transit peptide</keyword>
<dbReference type="GeneID" id="105033703"/>
<keyword evidence="7" id="KW-1185">Reference proteome</keyword>
<organism evidence="7 9">
    <name type="scientific">Elaeis guineensis var. tenera</name>
    <name type="common">Oil palm</name>
    <dbReference type="NCBI Taxonomy" id="51953"/>
    <lineage>
        <taxon>Eukaryota</taxon>
        <taxon>Viridiplantae</taxon>
        <taxon>Streptophyta</taxon>
        <taxon>Embryophyta</taxon>
        <taxon>Tracheophyta</taxon>
        <taxon>Spermatophyta</taxon>
        <taxon>Magnoliopsida</taxon>
        <taxon>Liliopsida</taxon>
        <taxon>Arecaceae</taxon>
        <taxon>Arecoideae</taxon>
        <taxon>Cocoseae</taxon>
        <taxon>Elaeidinae</taxon>
        <taxon>Elaeis</taxon>
    </lineage>
</organism>
<evidence type="ECO:0000256" key="4">
    <source>
        <dbReference type="ARBA" id="ARBA00022946"/>
    </source>
</evidence>
<evidence type="ECO:0000313" key="8">
    <source>
        <dbReference type="RefSeq" id="XP_010906903.1"/>
    </source>
</evidence>
<dbReference type="InterPro" id="IPR044719">
    <property type="entry name" value="TIC62"/>
</dbReference>
<dbReference type="KEGG" id="egu:105033703"/>
<feature type="compositionally biased region" description="Low complexity" evidence="5">
    <location>
        <begin position="506"/>
        <end position="537"/>
    </location>
</feature>
<dbReference type="Gene3D" id="3.40.50.720">
    <property type="entry name" value="NAD(P)-binding Rossmann-like Domain"/>
    <property type="match status" value="1"/>
</dbReference>
<keyword evidence="2" id="KW-0150">Chloroplast</keyword>
<dbReference type="CDD" id="cd05243">
    <property type="entry name" value="SDR_a5"/>
    <property type="match status" value="1"/>
</dbReference>
<sequence length="577" mass="61946">MELFLLSSPAAMTRLPPSSWRRAGMEKPTSFSGQSLTLPINTRGLPDAPNPRLLGFRPRASGSMQGTASASSSTADYGKLEMHSKDANLVFVAGATGRVGSRTVRELLRLGFRVRAGVRSAKKAETLVQSVRQMQLDDGAGTSGTQPVEKLEIVECDLENQGEISPAIGNSSIVVCCIGASEKEIFDVTGPYRIDYEATKNLIEAATSAKVDHFILLTSLGTNKIGFPASILNLFWGVLIWKRKAEEALLASGLPYTIVRPGGMERPTDSYKETHNVVLANEDTLFAGQVSNLQVAELMAFMAKNRKLSFCKVVEVIAETTAPLLPMEELLAKIPPQRDLPVEFKQDPTPPSITSEPTKSVIKEEPEQMEVPKTSPLSPYSMYEDLRPPTSPTPTPSTTSGSIKAKQVEFVQAKMEPKLTSPETSSSLLTGVTKIEAAQAPAQKTRALSPYMAYKDLKPPTSPTPTPSSGLRSPKENMVNATPPSVPQNSRHQSPYPVSGPPASPFPNASAAVSSVSASANDGNPITSTSSISQTPTANVSAEVQHVNQQKEQALSPFTMYEDLKPPSSPIPSVPKY</sequence>
<evidence type="ECO:0000259" key="6">
    <source>
        <dbReference type="Pfam" id="PF13460"/>
    </source>
</evidence>
<dbReference type="SUPFAM" id="SSF51735">
    <property type="entry name" value="NAD(P)-binding Rossmann-fold domains"/>
    <property type="match status" value="1"/>
</dbReference>
<feature type="domain" description="NAD(P)-binding" evidence="6">
    <location>
        <begin position="94"/>
        <end position="304"/>
    </location>
</feature>
<dbReference type="PANTHER" id="PTHR47285">
    <property type="entry name" value="PROTEIN TIC 62, CHLOROPLASTIC"/>
    <property type="match status" value="1"/>
</dbReference>
<dbReference type="AlphaFoldDB" id="A0A6I9QDG2"/>
<proteinExistence type="predicted"/>
<feature type="region of interest" description="Disordered" evidence="5">
    <location>
        <begin position="19"/>
        <end position="49"/>
    </location>
</feature>
<comment type="subcellular location">
    <subcellularLocation>
        <location evidence="1">Plastid</location>
        <location evidence="1">Chloroplast</location>
    </subcellularLocation>
</comment>
<feature type="region of interest" description="Disordered" evidence="5">
    <location>
        <begin position="339"/>
        <end position="403"/>
    </location>
</feature>
<dbReference type="RefSeq" id="XP_010906904.1">
    <property type="nucleotide sequence ID" value="XM_010908602.3"/>
</dbReference>
<evidence type="ECO:0000313" key="9">
    <source>
        <dbReference type="RefSeq" id="XP_010906904.1"/>
    </source>
</evidence>
<feature type="region of interest" description="Disordered" evidence="5">
    <location>
        <begin position="436"/>
        <end position="551"/>
    </location>
</feature>
<feature type="compositionally biased region" description="Polar residues" evidence="5">
    <location>
        <begin position="29"/>
        <end position="40"/>
    </location>
</feature>
<feature type="compositionally biased region" description="Polar residues" evidence="5">
    <location>
        <begin position="479"/>
        <end position="493"/>
    </location>
</feature>
<evidence type="ECO:0000313" key="7">
    <source>
        <dbReference type="Proteomes" id="UP000504607"/>
    </source>
</evidence>
<dbReference type="GO" id="GO:0009507">
    <property type="term" value="C:chloroplast"/>
    <property type="evidence" value="ECO:0007669"/>
    <property type="project" value="UniProtKB-SubCell"/>
</dbReference>
<dbReference type="RefSeq" id="XP_010906903.1">
    <property type="nucleotide sequence ID" value="XM_010908601.3"/>
</dbReference>
<name>A0A6I9QDG2_ELAGV</name>
<dbReference type="PANTHER" id="PTHR47285:SF1">
    <property type="entry name" value="PROTEIN TIC 62, CHLOROPLASTIC"/>
    <property type="match status" value="1"/>
</dbReference>
<feature type="compositionally biased region" description="Polar residues" evidence="5">
    <location>
        <begin position="538"/>
        <end position="551"/>
    </location>
</feature>
<dbReference type="Pfam" id="PF13460">
    <property type="entry name" value="NAD_binding_10"/>
    <property type="match status" value="1"/>
</dbReference>
<protein>
    <submittedName>
        <fullName evidence="8 9">Protein TIC 62, chloroplastic</fullName>
    </submittedName>
</protein>
<gene>
    <name evidence="8 9" type="primary">LOC105033703</name>
</gene>